<keyword evidence="6 11" id="KW-0695">RNA-directed DNA polymerase</keyword>
<evidence type="ECO:0000256" key="5">
    <source>
        <dbReference type="ARBA" id="ARBA00022842"/>
    </source>
</evidence>
<evidence type="ECO:0000259" key="10">
    <source>
        <dbReference type="PROSITE" id="PS50878"/>
    </source>
</evidence>
<evidence type="ECO:0000256" key="6">
    <source>
        <dbReference type="ARBA" id="ARBA00022918"/>
    </source>
</evidence>
<dbReference type="PRINTS" id="PR00866">
    <property type="entry name" value="RNADNAPOLMS"/>
</dbReference>
<sequence length="566" mass="66674">MDTIDKVKSRNELADFLDIPRKKLSYILYIKGVDDLYTSFEIPKKSGGFRHIYAPQKDLKAIQRKLAEALYNCQKEIWNKCNVNPNISHAFQKEKSFITNAKIHRNKRFVINIDLENFFDSFHFGRVQGYFLKNRNFQLPSEVATVIAQLTCYQGKLPQGAPTSPIITNLICNIFDVRISKLAKKYRLDYTRYVDDLTFSTNNKEFLNIKNIFFEELEKEIINAGFSINKKKTRIQYRDSRQEVTGVVVNKKLHVSRDYYKRTRAMAYQLYKSGEYFIEDEIKGTINQLEGRFSFINQLEWYNNKLNLEGKKLTYEYLNGRERAYSQFIFYKYFFANPKPLIVTEGKTDVAYLKAALKNLWKEYPNLVSRNSKGQFEYKVSFLQRSKRLAYFLNLKKDGADTMNNIYKFFSEEGGEKYPNYIEMFKNLGSTVPLNSVILLFDNELNNKNKPVYKFVSNKISDDRKKQLCTRTWINLLENLYLMITPLVGESEECDIEMLFDEATLSHEIGGKKFCKKDTFDTSKFYGKEIFSQYIMKNYSSIDFGGFKPLLNNINMVIKDYKERIQ</sequence>
<evidence type="ECO:0000256" key="2">
    <source>
        <dbReference type="ARBA" id="ARBA00022679"/>
    </source>
</evidence>
<accession>A0A921GB20</accession>
<evidence type="ECO:0000256" key="8">
    <source>
        <dbReference type="ARBA" id="ARBA00034120"/>
    </source>
</evidence>
<protein>
    <recommendedName>
        <fullName evidence="1">RNA-directed DNA polymerase</fullName>
        <ecNumber evidence="1">2.7.7.49</ecNumber>
    </recommendedName>
</protein>
<dbReference type="EMBL" id="DYWV01000281">
    <property type="protein sequence ID" value="HJF40921.1"/>
    <property type="molecule type" value="Genomic_DNA"/>
</dbReference>
<keyword evidence="3" id="KW-0548">Nucleotidyltransferase</keyword>
<dbReference type="PANTHER" id="PTHR34047:SF7">
    <property type="entry name" value="RNA-DIRECTED DNA POLYMERASE"/>
    <property type="match status" value="1"/>
</dbReference>
<keyword evidence="7" id="KW-0051">Antiviral defense</keyword>
<dbReference type="PROSITE" id="PS50878">
    <property type="entry name" value="RT_POL"/>
    <property type="match status" value="1"/>
</dbReference>
<dbReference type="NCBIfam" id="NF038237">
    <property type="entry name" value="retron_Ec67_fus"/>
    <property type="match status" value="1"/>
</dbReference>
<evidence type="ECO:0000256" key="3">
    <source>
        <dbReference type="ARBA" id="ARBA00022695"/>
    </source>
</evidence>
<dbReference type="PANTHER" id="PTHR34047">
    <property type="entry name" value="NUCLEAR INTRON MATURASE 1, MITOCHONDRIAL-RELATED"/>
    <property type="match status" value="1"/>
</dbReference>
<dbReference type="GO" id="GO:0003723">
    <property type="term" value="F:RNA binding"/>
    <property type="evidence" value="ECO:0007669"/>
    <property type="project" value="InterPro"/>
</dbReference>
<comment type="caution">
    <text evidence="11">The sequence shown here is derived from an EMBL/GenBank/DDBJ whole genome shotgun (WGS) entry which is preliminary data.</text>
</comment>
<feature type="domain" description="Reverse transcriptase" evidence="10">
    <location>
        <begin position="23"/>
        <end position="249"/>
    </location>
</feature>
<keyword evidence="5" id="KW-0460">Magnesium</keyword>
<dbReference type="InterPro" id="IPR043502">
    <property type="entry name" value="DNA/RNA_pol_sf"/>
</dbReference>
<dbReference type="GO" id="GO:0003964">
    <property type="term" value="F:RNA-directed DNA polymerase activity"/>
    <property type="evidence" value="ECO:0007669"/>
    <property type="project" value="UniProtKB-KW"/>
</dbReference>
<proteinExistence type="inferred from homology"/>
<evidence type="ECO:0000313" key="12">
    <source>
        <dbReference type="Proteomes" id="UP000749320"/>
    </source>
</evidence>
<dbReference type="InterPro" id="IPR053543">
    <property type="entry name" value="Bacterial_RT"/>
</dbReference>
<evidence type="ECO:0000256" key="4">
    <source>
        <dbReference type="ARBA" id="ARBA00022723"/>
    </source>
</evidence>
<dbReference type="CDD" id="cd03487">
    <property type="entry name" value="RT_Bac_retron_II"/>
    <property type="match status" value="1"/>
</dbReference>
<reference evidence="11" key="2">
    <citation type="submission" date="2021-09" db="EMBL/GenBank/DDBJ databases">
        <authorList>
            <person name="Gilroy R."/>
        </authorList>
    </citation>
    <scope>NUCLEOTIDE SEQUENCE</scope>
    <source>
        <strain evidence="11">CHK193-16274</strain>
    </source>
</reference>
<dbReference type="AlphaFoldDB" id="A0A921GB20"/>
<keyword evidence="4" id="KW-0479">Metal-binding</keyword>
<dbReference type="InterPro" id="IPR000477">
    <property type="entry name" value="RT_dom"/>
</dbReference>
<comment type="similarity">
    <text evidence="8">Belongs to the bacterial reverse transcriptase family.</text>
</comment>
<organism evidence="11 12">
    <name type="scientific">Thomasclavelia spiroformis</name>
    <dbReference type="NCBI Taxonomy" id="29348"/>
    <lineage>
        <taxon>Bacteria</taxon>
        <taxon>Bacillati</taxon>
        <taxon>Bacillota</taxon>
        <taxon>Erysipelotrichia</taxon>
        <taxon>Erysipelotrichales</taxon>
        <taxon>Coprobacillaceae</taxon>
        <taxon>Thomasclavelia</taxon>
    </lineage>
</organism>
<comment type="catalytic activity">
    <reaction evidence="9">
        <text>DNA(n) + a 2'-deoxyribonucleoside 5'-triphosphate = DNA(n+1) + diphosphate</text>
        <dbReference type="Rhea" id="RHEA:22508"/>
        <dbReference type="Rhea" id="RHEA-COMP:17339"/>
        <dbReference type="Rhea" id="RHEA-COMP:17340"/>
        <dbReference type="ChEBI" id="CHEBI:33019"/>
        <dbReference type="ChEBI" id="CHEBI:61560"/>
        <dbReference type="ChEBI" id="CHEBI:173112"/>
        <dbReference type="EC" id="2.7.7.49"/>
    </reaction>
</comment>
<name>A0A921GB20_9FIRM</name>
<dbReference type="EC" id="2.7.7.49" evidence="1"/>
<dbReference type="InterPro" id="IPR051083">
    <property type="entry name" value="GrpII_Intron_Splice-Mob/Def"/>
</dbReference>
<dbReference type="Proteomes" id="UP000749320">
    <property type="component" value="Unassembled WGS sequence"/>
</dbReference>
<dbReference type="GO" id="GO:0051607">
    <property type="term" value="P:defense response to virus"/>
    <property type="evidence" value="ECO:0007669"/>
    <property type="project" value="UniProtKB-KW"/>
</dbReference>
<evidence type="ECO:0000313" key="11">
    <source>
        <dbReference type="EMBL" id="HJF40921.1"/>
    </source>
</evidence>
<keyword evidence="2" id="KW-0808">Transferase</keyword>
<evidence type="ECO:0000256" key="7">
    <source>
        <dbReference type="ARBA" id="ARBA00023118"/>
    </source>
</evidence>
<gene>
    <name evidence="11" type="ORF">K8V91_08350</name>
</gene>
<evidence type="ECO:0000256" key="9">
    <source>
        <dbReference type="ARBA" id="ARBA00048173"/>
    </source>
</evidence>
<dbReference type="Pfam" id="PF00078">
    <property type="entry name" value="RVT_1"/>
    <property type="match status" value="1"/>
</dbReference>
<dbReference type="GO" id="GO:0046872">
    <property type="term" value="F:metal ion binding"/>
    <property type="evidence" value="ECO:0007669"/>
    <property type="project" value="UniProtKB-KW"/>
</dbReference>
<evidence type="ECO:0000256" key="1">
    <source>
        <dbReference type="ARBA" id="ARBA00012493"/>
    </source>
</evidence>
<dbReference type="SUPFAM" id="SSF56672">
    <property type="entry name" value="DNA/RNA polymerases"/>
    <property type="match status" value="1"/>
</dbReference>
<dbReference type="InterPro" id="IPR000123">
    <property type="entry name" value="Reverse_transcriptase_msDNA"/>
</dbReference>
<reference evidence="11" key="1">
    <citation type="journal article" date="2021" name="PeerJ">
        <title>Extensive microbial diversity within the chicken gut microbiome revealed by metagenomics and culture.</title>
        <authorList>
            <person name="Gilroy R."/>
            <person name="Ravi A."/>
            <person name="Getino M."/>
            <person name="Pursley I."/>
            <person name="Horton D.L."/>
            <person name="Alikhan N.F."/>
            <person name="Baker D."/>
            <person name="Gharbi K."/>
            <person name="Hall N."/>
            <person name="Watson M."/>
            <person name="Adriaenssens E.M."/>
            <person name="Foster-Nyarko E."/>
            <person name="Jarju S."/>
            <person name="Secka A."/>
            <person name="Antonio M."/>
            <person name="Oren A."/>
            <person name="Chaudhuri R.R."/>
            <person name="La Ragione R."/>
            <person name="Hildebrand F."/>
            <person name="Pallen M.J."/>
        </authorList>
    </citation>
    <scope>NUCLEOTIDE SEQUENCE</scope>
    <source>
        <strain evidence="11">CHK193-16274</strain>
    </source>
</reference>